<proteinExistence type="predicted"/>
<sequence>MACMSSISKLPPLKWSGNEHSVYARIISAVKEGRESIELFRPATSSKAHRDTYALLNNLRSLGVNVEPMPCSNPMVNLFVLSNFEYWK</sequence>
<reference evidence="1 2" key="2">
    <citation type="journal article" date="2019" name="Microbiol. Resour. Announc.">
        <title>Complete Genome Sequence of Klebsiella pneumoniae Myophage May.</title>
        <authorList>
            <person name="Nguyen K.T."/>
            <person name="Bonasera R."/>
            <person name="Benson G."/>
            <person name="Hernandez-Morales A.C."/>
            <person name="Gill J.J."/>
            <person name="Liu M."/>
        </authorList>
    </citation>
    <scope>NUCLEOTIDE SEQUENCE [LARGE SCALE GENOMIC DNA]</scope>
</reference>
<accession>A0A2H5BNS9</accession>
<protein>
    <submittedName>
        <fullName evidence="1">Uncharacterized protein</fullName>
    </submittedName>
</protein>
<dbReference type="EMBL" id="MG428991">
    <property type="protein sequence ID" value="AUG87991.1"/>
    <property type="molecule type" value="Genomic_DNA"/>
</dbReference>
<organism evidence="1 2">
    <name type="scientific">Klebsiella phage May</name>
    <dbReference type="NCBI Taxonomy" id="2054272"/>
    <lineage>
        <taxon>Viruses</taxon>
        <taxon>Duplodnaviria</taxon>
        <taxon>Heunggongvirae</taxon>
        <taxon>Uroviricota</taxon>
        <taxon>Caudoviricetes</taxon>
        <taxon>Pantevenvirales</taxon>
        <taxon>Ackermannviridae</taxon>
        <taxon>Taipeivirus</taxon>
        <taxon>Taipeivirus may</taxon>
    </lineage>
</organism>
<gene>
    <name evidence="1" type="ORF">CPT_May_077</name>
</gene>
<reference evidence="2" key="1">
    <citation type="submission" date="2017-11" db="EMBL/GenBank/DDBJ databases">
        <title>Complete Genome of Klebsiella pneumoniae Myophage May.</title>
        <authorList>
            <person name="Nguyen K."/>
            <person name="Bonasera R."/>
            <person name="Gill J.J."/>
            <person name="Liu M."/>
        </authorList>
    </citation>
    <scope>NUCLEOTIDE SEQUENCE [LARGE SCALE GENOMIC DNA]</scope>
</reference>
<keyword evidence="2" id="KW-1185">Reference proteome</keyword>
<dbReference type="Proteomes" id="UP000241345">
    <property type="component" value="Segment"/>
</dbReference>
<evidence type="ECO:0000313" key="2">
    <source>
        <dbReference type="Proteomes" id="UP000241345"/>
    </source>
</evidence>
<evidence type="ECO:0000313" key="1">
    <source>
        <dbReference type="EMBL" id="AUG87991.1"/>
    </source>
</evidence>
<name>A0A2H5BNS9_9CAUD</name>